<name>A0A2K8U7B2_9GAMM</name>
<gene>
    <name evidence="1" type="ORF">THSYN_11350</name>
</gene>
<dbReference type="Proteomes" id="UP000232638">
    <property type="component" value="Chromosome"/>
</dbReference>
<dbReference type="OrthoDB" id="7068622at2"/>
<dbReference type="RefSeq" id="WP_100919258.1">
    <property type="nucleotide sequence ID" value="NZ_CP020370.1"/>
</dbReference>
<dbReference type="AlphaFoldDB" id="A0A2K8U7B2"/>
<evidence type="ECO:0000313" key="2">
    <source>
        <dbReference type="Proteomes" id="UP000232638"/>
    </source>
</evidence>
<sequence>MRFTIEMPKGEDTVAVWNDLVALPFLDRLIFRADEAAHTVVLRDADLLDNSEWFQHARQTTQDLLLELRELARASAWNSERATTTTCHVSTAAEAERALRIANSPLKVLVENSLRDGALLEVAARLLADEPVRQLWINPPVPPAIDVIHSGGAGDMPKHMEQEAARTRGADIPLRLIAVVDSDRSGPGALPSQKATAVEQKASQLKVIAFILAKREAENYIPNFHWQTERERDPRNPRWSNDMTNLLSMDHDQRDYCDMDTLGCKQVPAQYERKRPYHLEVLLGSVRQEQDQAVLSAMAADLRARDYSGDLSAILELIDRER</sequence>
<proteinExistence type="predicted"/>
<dbReference type="KEGG" id="tsy:THSYN_11350"/>
<protein>
    <submittedName>
        <fullName evidence="1">Uncharacterized protein</fullName>
    </submittedName>
</protein>
<evidence type="ECO:0000313" key="1">
    <source>
        <dbReference type="EMBL" id="AUB81488.1"/>
    </source>
</evidence>
<dbReference type="EMBL" id="CP020370">
    <property type="protein sequence ID" value="AUB81488.1"/>
    <property type="molecule type" value="Genomic_DNA"/>
</dbReference>
<keyword evidence="2" id="KW-1185">Reference proteome</keyword>
<accession>A0A2K8U7B2</accession>
<reference evidence="1 2" key="1">
    <citation type="submission" date="2017-03" db="EMBL/GenBank/DDBJ databases">
        <title>Complete genome sequence of Candidatus 'Thiodictyon syntrophicum' sp. nov. strain Cad16T, a photolithoautotroph purple sulfur bacterium isolated from an alpine meromictic lake.</title>
        <authorList>
            <person name="Luedin S.M."/>
            <person name="Pothier J.F."/>
            <person name="Danza F."/>
            <person name="Storelli N."/>
            <person name="Wittwer M."/>
            <person name="Tonolla M."/>
        </authorList>
    </citation>
    <scope>NUCLEOTIDE SEQUENCE [LARGE SCALE GENOMIC DNA]</scope>
    <source>
        <strain evidence="1 2">Cad16T</strain>
    </source>
</reference>
<organism evidence="1 2">
    <name type="scientific">Candidatus Thiodictyon syntrophicum</name>
    <dbReference type="NCBI Taxonomy" id="1166950"/>
    <lineage>
        <taxon>Bacteria</taxon>
        <taxon>Pseudomonadati</taxon>
        <taxon>Pseudomonadota</taxon>
        <taxon>Gammaproteobacteria</taxon>
        <taxon>Chromatiales</taxon>
        <taxon>Chromatiaceae</taxon>
        <taxon>Thiodictyon</taxon>
    </lineage>
</organism>